<reference evidence="2" key="1">
    <citation type="submission" date="2019-04" db="EMBL/GenBank/DDBJ databases">
        <title>Friends and foes A comparative genomics studyof 23 Aspergillus species from section Flavi.</title>
        <authorList>
            <consortium name="DOE Joint Genome Institute"/>
            <person name="Kjaerbolling I."/>
            <person name="Vesth T."/>
            <person name="Frisvad J.C."/>
            <person name="Nybo J.L."/>
            <person name="Theobald S."/>
            <person name="Kildgaard S."/>
            <person name="Isbrandt T."/>
            <person name="Kuo A."/>
            <person name="Sato A."/>
            <person name="Lyhne E.K."/>
            <person name="Kogle M.E."/>
            <person name="Wiebenga A."/>
            <person name="Kun R.S."/>
            <person name="Lubbers R.J."/>
            <person name="Makela M.R."/>
            <person name="Barry K."/>
            <person name="Chovatia M."/>
            <person name="Clum A."/>
            <person name="Daum C."/>
            <person name="Haridas S."/>
            <person name="He G."/>
            <person name="LaButti K."/>
            <person name="Lipzen A."/>
            <person name="Mondo S."/>
            <person name="Riley R."/>
            <person name="Salamov A."/>
            <person name="Simmons B.A."/>
            <person name="Magnuson J.K."/>
            <person name="Henrissat B."/>
            <person name="Mortensen U.H."/>
            <person name="Larsen T.O."/>
            <person name="Devries R.P."/>
            <person name="Grigoriev I.V."/>
            <person name="Machida M."/>
            <person name="Baker S.E."/>
            <person name="Andersen M.R."/>
        </authorList>
    </citation>
    <scope>NUCLEOTIDE SEQUENCE [LARGE SCALE GENOMIC DNA]</scope>
    <source>
        <strain evidence="2">IBT 14317</strain>
    </source>
</reference>
<dbReference type="EMBL" id="ML735289">
    <property type="protein sequence ID" value="KAE8387714.1"/>
    <property type="molecule type" value="Genomic_DNA"/>
</dbReference>
<name>A0A5N7C0V4_PETAA</name>
<protein>
    <submittedName>
        <fullName evidence="2">Uncharacterized protein</fullName>
    </submittedName>
</protein>
<feature type="compositionally biased region" description="Polar residues" evidence="1">
    <location>
        <begin position="67"/>
        <end position="83"/>
    </location>
</feature>
<feature type="compositionally biased region" description="Polar residues" evidence="1">
    <location>
        <begin position="191"/>
        <end position="202"/>
    </location>
</feature>
<sequence length="500" mass="55419">MPIPTRSLSLREPRKQPGPLGRSTSIRTVSTRTKPTADGIPSNPTTGNENLSTRNKSFLPVRDDSRSTSPLRPQPQQDSGSTQRLEKPEQGKLSAPTLASRRRSLIRPSPVKTTPSPAKATAPVSSTPKRATFAPVPPSPAKQNGPPRSPKKTEMPPPPRPTRSRSTSLRQPASSSSGPPTPRGHVRHRSQVITPATSQVSKKTGPPSAPSTPRTRTQLSTYQQHLSPKKPVKPSLSALSADATAELDPSLIPSTAPEVAALQTELLQLSLLHLSSLREDTEWKGSAERQLRTKYDAVAEQYRGVVTGEKEYQQQLNGQALHCWLKNSIEHNGRQVFAEQIQVLSRVAQEVCDLSGFLGGRYTLAVQEFESWFRKAEEIKTCRRYQGGSDLVIFIDPLDHTWKEEVHTLTLKLELCSRQLQSLDILGYGEVERLQGSSLYRTAKGLDDMVNSMIEEMDTIRKIEADIVRSERQWVSQLSQQVASTKPLEKRVPRVGMWRS</sequence>
<feature type="region of interest" description="Disordered" evidence="1">
    <location>
        <begin position="1"/>
        <end position="237"/>
    </location>
</feature>
<gene>
    <name evidence="2" type="ORF">BDV23DRAFT_186126</name>
</gene>
<feature type="compositionally biased region" description="Low complexity" evidence="1">
    <location>
        <begin position="22"/>
        <end position="33"/>
    </location>
</feature>
<dbReference type="OrthoDB" id="432544at2759"/>
<dbReference type="AlphaFoldDB" id="A0A5N7C0V4"/>
<dbReference type="Proteomes" id="UP000326877">
    <property type="component" value="Unassembled WGS sequence"/>
</dbReference>
<organism evidence="2">
    <name type="scientific">Petromyces alliaceus</name>
    <name type="common">Aspergillus alliaceus</name>
    <dbReference type="NCBI Taxonomy" id="209559"/>
    <lineage>
        <taxon>Eukaryota</taxon>
        <taxon>Fungi</taxon>
        <taxon>Dikarya</taxon>
        <taxon>Ascomycota</taxon>
        <taxon>Pezizomycotina</taxon>
        <taxon>Eurotiomycetes</taxon>
        <taxon>Eurotiomycetidae</taxon>
        <taxon>Eurotiales</taxon>
        <taxon>Aspergillaceae</taxon>
        <taxon>Aspergillus</taxon>
        <taxon>Aspergillus subgen. Circumdati</taxon>
    </lineage>
</organism>
<feature type="compositionally biased region" description="Polar residues" evidence="1">
    <location>
        <begin position="169"/>
        <end position="178"/>
    </location>
</feature>
<feature type="compositionally biased region" description="Polar residues" evidence="1">
    <location>
        <begin position="42"/>
        <end position="56"/>
    </location>
</feature>
<proteinExistence type="predicted"/>
<evidence type="ECO:0000256" key="1">
    <source>
        <dbReference type="SAM" id="MobiDB-lite"/>
    </source>
</evidence>
<evidence type="ECO:0000313" key="2">
    <source>
        <dbReference type="EMBL" id="KAE8387714.1"/>
    </source>
</evidence>
<accession>A0A5N7C0V4</accession>